<organism evidence="9">
    <name type="scientific">Culicoides sonorensis</name>
    <name type="common">Biting midge</name>
    <dbReference type="NCBI Taxonomy" id="179676"/>
    <lineage>
        <taxon>Eukaryota</taxon>
        <taxon>Metazoa</taxon>
        <taxon>Ecdysozoa</taxon>
        <taxon>Arthropoda</taxon>
        <taxon>Hexapoda</taxon>
        <taxon>Insecta</taxon>
        <taxon>Pterygota</taxon>
        <taxon>Neoptera</taxon>
        <taxon>Endopterygota</taxon>
        <taxon>Diptera</taxon>
        <taxon>Nematocera</taxon>
        <taxon>Chironomoidea</taxon>
        <taxon>Ceratopogonidae</taxon>
        <taxon>Ceratopogoninae</taxon>
        <taxon>Culicoides</taxon>
        <taxon>Monoculicoides</taxon>
    </lineage>
</organism>
<dbReference type="InterPro" id="IPR000994">
    <property type="entry name" value="Pept_M24"/>
</dbReference>
<dbReference type="SUPFAM" id="SSF53092">
    <property type="entry name" value="Creatinase/prolidase N-terminal domain"/>
    <property type="match status" value="1"/>
</dbReference>
<evidence type="ECO:0000256" key="1">
    <source>
        <dbReference type="ARBA" id="ARBA00001936"/>
    </source>
</evidence>
<evidence type="ECO:0000259" key="7">
    <source>
        <dbReference type="Pfam" id="PF01321"/>
    </source>
</evidence>
<gene>
    <name evidence="9" type="primary">CSON002645</name>
</gene>
<dbReference type="InterPro" id="IPR050422">
    <property type="entry name" value="X-Pro_aminopeptidase_P"/>
</dbReference>
<dbReference type="GO" id="GO:0046872">
    <property type="term" value="F:metal ion binding"/>
    <property type="evidence" value="ECO:0007669"/>
    <property type="project" value="UniProtKB-KW"/>
</dbReference>
<dbReference type="Pfam" id="PF01321">
    <property type="entry name" value="Creatinase_N"/>
    <property type="match status" value="1"/>
</dbReference>
<evidence type="ECO:0000256" key="4">
    <source>
        <dbReference type="ARBA" id="ARBA00022801"/>
    </source>
</evidence>
<name>A0A336MJJ6_CULSO</name>
<dbReference type="InterPro" id="IPR000587">
    <property type="entry name" value="Creatinase_N"/>
</dbReference>
<dbReference type="FunFam" id="3.90.230.10:FF:000007">
    <property type="entry name" value="Xaa-Pro aminopeptidase P"/>
    <property type="match status" value="1"/>
</dbReference>
<comment type="cofactor">
    <cofactor evidence="1">
        <name>Mn(2+)</name>
        <dbReference type="ChEBI" id="CHEBI:29035"/>
    </cofactor>
</comment>
<comment type="similarity">
    <text evidence="2">Belongs to the peptidase M24B family.</text>
</comment>
<feature type="domain" description="Peptidase M24 C-terminal" evidence="8">
    <location>
        <begin position="556"/>
        <end position="619"/>
    </location>
</feature>
<dbReference type="InterPro" id="IPR032416">
    <property type="entry name" value="Peptidase_M24_C"/>
</dbReference>
<accession>A0A336MJJ6</accession>
<dbReference type="GO" id="GO:0005737">
    <property type="term" value="C:cytoplasm"/>
    <property type="evidence" value="ECO:0007669"/>
    <property type="project" value="UniProtKB-ARBA"/>
</dbReference>
<protein>
    <submittedName>
        <fullName evidence="9">CSON002645 protein</fullName>
    </submittedName>
</protein>
<dbReference type="AlphaFoldDB" id="A0A336MJJ6"/>
<dbReference type="InterPro" id="IPR036005">
    <property type="entry name" value="Creatinase/aminopeptidase-like"/>
</dbReference>
<dbReference type="FunFam" id="3.40.350.10:FF:000001">
    <property type="entry name" value="Putative xaa-Pro aminopeptidase 1"/>
    <property type="match status" value="1"/>
</dbReference>
<dbReference type="VEuPathDB" id="VectorBase:CSON002645"/>
<keyword evidence="3" id="KW-0479">Metal-binding</keyword>
<evidence type="ECO:0000259" key="8">
    <source>
        <dbReference type="Pfam" id="PF16188"/>
    </source>
</evidence>
<sequence>MTEVTKKHPNMKKTGDILAALRSLMRKLPNNRGSIQAYIVPTDDAHQSEYICSKDMRRAYLSGFDGSSGSCVVTEKEALLWTDGRYYLQASQQLDENWKLMKDGLPTTLTIDAYLAKHLEKGSKVGVDPNLLSTRAWTPLANSLKQNGCTLTGIDENLIDLIWEDQPPAPNNKVIPLDLMYAGKTIGQKLKEIRQKMSDNNCSIVCVTALDEIAWLFNLRGNDIDFNPVFFSYALICTEELILFIDENKLSDEIYQHFKKNETNVVIKPYNSIKSVLKEKANECEGKVWISLGSSQALTDAIPENKRHQEITPIAVMKAIKNDIETSGMKACHIRDGLALCQYFAWLEVEVKEGRYVDEISGADKLEEFRSKQEKFMGLSFPTISSSGPNGAIIHYHPMPETKRQITDKELYLCDSGAQYLDGTTDVTRTMHFGTPTDFEKTCFTRVLKGQIALGTAIFPVKTKGQFLDTIARKPLWDVGLNYAHGTGHGIGHFLNVHEGPQGIGIRPMPDDPGLQENMFLSNEPGYYEDGQFGIRLEDIVLVKQANSKWFKTQGALTFETITMCPIQTKMIDVSLLTENELQTLNNYHALVFNTLKPLLEKIGDHRTLEWLTRETRAI</sequence>
<proteinExistence type="inferred from homology"/>
<keyword evidence="4" id="KW-0378">Hydrolase</keyword>
<evidence type="ECO:0000256" key="3">
    <source>
        <dbReference type="ARBA" id="ARBA00022723"/>
    </source>
</evidence>
<feature type="domain" description="Peptidase M24" evidence="6">
    <location>
        <begin position="328"/>
        <end position="544"/>
    </location>
</feature>
<dbReference type="GO" id="GO:0070006">
    <property type="term" value="F:metalloaminopeptidase activity"/>
    <property type="evidence" value="ECO:0007669"/>
    <property type="project" value="InterPro"/>
</dbReference>
<evidence type="ECO:0000256" key="5">
    <source>
        <dbReference type="ARBA" id="ARBA00023211"/>
    </source>
</evidence>
<dbReference type="SUPFAM" id="SSF55920">
    <property type="entry name" value="Creatinase/aminopeptidase"/>
    <property type="match status" value="1"/>
</dbReference>
<dbReference type="PANTHER" id="PTHR43763:SF20">
    <property type="entry name" value="XAA-PRO AMINOPEPTIDASE APEPP"/>
    <property type="match status" value="1"/>
</dbReference>
<dbReference type="EMBL" id="UFQT01001441">
    <property type="protein sequence ID" value="SSX30594.1"/>
    <property type="molecule type" value="Genomic_DNA"/>
</dbReference>
<keyword evidence="5" id="KW-0464">Manganese</keyword>
<evidence type="ECO:0000313" key="9">
    <source>
        <dbReference type="EMBL" id="SSX30594.1"/>
    </source>
</evidence>
<feature type="domain" description="Creatinase N-terminal" evidence="7">
    <location>
        <begin position="51"/>
        <end position="154"/>
    </location>
</feature>
<dbReference type="Pfam" id="PF16188">
    <property type="entry name" value="Peptidase_M24_C"/>
    <property type="match status" value="1"/>
</dbReference>
<dbReference type="Pfam" id="PF16189">
    <property type="entry name" value="Creatinase_N_2"/>
    <property type="match status" value="1"/>
</dbReference>
<dbReference type="PANTHER" id="PTHR43763">
    <property type="entry name" value="XAA-PRO AMINOPEPTIDASE 1"/>
    <property type="match status" value="1"/>
</dbReference>
<dbReference type="CDD" id="cd01085">
    <property type="entry name" value="APP"/>
    <property type="match status" value="1"/>
</dbReference>
<dbReference type="Pfam" id="PF00557">
    <property type="entry name" value="Peptidase_M24"/>
    <property type="match status" value="1"/>
</dbReference>
<dbReference type="Gene3D" id="3.40.350.10">
    <property type="entry name" value="Creatinase/prolidase N-terminal domain"/>
    <property type="match status" value="2"/>
</dbReference>
<dbReference type="Gene3D" id="3.90.230.10">
    <property type="entry name" value="Creatinase/methionine aminopeptidase superfamily"/>
    <property type="match status" value="1"/>
</dbReference>
<dbReference type="InterPro" id="IPR029149">
    <property type="entry name" value="Creatin/AminoP/Spt16_N"/>
</dbReference>
<reference evidence="9" key="1">
    <citation type="submission" date="2018-07" db="EMBL/GenBank/DDBJ databases">
        <authorList>
            <person name="Quirk P.G."/>
            <person name="Krulwich T.A."/>
        </authorList>
    </citation>
    <scope>NUCLEOTIDE SEQUENCE</scope>
</reference>
<dbReference type="InterPro" id="IPR033740">
    <property type="entry name" value="Pept_M24B"/>
</dbReference>
<evidence type="ECO:0000259" key="6">
    <source>
        <dbReference type="Pfam" id="PF00557"/>
    </source>
</evidence>
<evidence type="ECO:0000256" key="2">
    <source>
        <dbReference type="ARBA" id="ARBA00008766"/>
    </source>
</evidence>